<dbReference type="InterPro" id="IPR038461">
    <property type="entry name" value="Schlafen_AlbA_2_dom_sf"/>
</dbReference>
<evidence type="ECO:0000259" key="1">
    <source>
        <dbReference type="Pfam" id="PF04326"/>
    </source>
</evidence>
<protein>
    <submittedName>
        <fullName evidence="2">Transcriptional regulator</fullName>
    </submittedName>
</protein>
<dbReference type="Gene3D" id="3.30.950.30">
    <property type="entry name" value="Schlafen, AAA domain"/>
    <property type="match status" value="1"/>
</dbReference>
<dbReference type="InterPro" id="IPR038475">
    <property type="entry name" value="RecG_C_sf"/>
</dbReference>
<sequence length="488" mass="56059">MTDKEILKILLENQEWQTFECKRAAILPSKLLETAVAFANSDGGLIVLGLEDPEKEKDLNRLVGISENPDNVSEFLKLIDKEIDPSNIQFSHFEIEIENTNKQKDKLIVINIKKSNDVHSLKKGDTFVRKGRQNVKIGASEITRLKYDKGSIHFESETSGKTSLDELDIDLIRRYQEDTSSKEQEIWLFLKDNGLAVKKNDNYELTKAGVLLFGKNPAVILGNKCSIKISHYYGTKPTHSGESNFVRRPFTIEGPLLYLVQKTLEYFKSAVQNSPPKLVGATFQPSLMVPEWAFQEAITNAVIHRNYFIQNDIQIRFFDDRIEIESPGSYPGHITTNNIRYERFARNPLILRTLNRFKFAPNLDIGEGVDRMFKVMAKSNLYEPLYMPASLRPNSVLLFLFNLVKIEYWDTVSKYLDNNYKITNKNARQITGIVDAYKVSKLFKLWVNKNLLDKVESGFRGETYYKKVGVEIPKKLNKSFARDERMGG</sequence>
<dbReference type="AlphaFoldDB" id="A0A0G0BRF6"/>
<reference evidence="2 3" key="1">
    <citation type="journal article" date="2015" name="Nature">
        <title>rRNA introns, odd ribosomes, and small enigmatic genomes across a large radiation of phyla.</title>
        <authorList>
            <person name="Brown C.T."/>
            <person name="Hug L.A."/>
            <person name="Thomas B.C."/>
            <person name="Sharon I."/>
            <person name="Castelle C.J."/>
            <person name="Singh A."/>
            <person name="Wilkins M.J."/>
            <person name="Williams K.H."/>
            <person name="Banfield J.F."/>
        </authorList>
    </citation>
    <scope>NUCLEOTIDE SEQUENCE [LARGE SCALE GENOMIC DNA]</scope>
</reference>
<dbReference type="Pfam" id="PF04326">
    <property type="entry name" value="SLFN_AlbA_2"/>
    <property type="match status" value="1"/>
</dbReference>
<organism evidence="2 3">
    <name type="scientific">Candidatus Roizmanbacteria bacterium GW2011_GWA2_35_19</name>
    <dbReference type="NCBI Taxonomy" id="1618478"/>
    <lineage>
        <taxon>Bacteria</taxon>
        <taxon>Candidatus Roizmaniibacteriota</taxon>
    </lineage>
</organism>
<evidence type="ECO:0000313" key="3">
    <source>
        <dbReference type="Proteomes" id="UP000034457"/>
    </source>
</evidence>
<comment type="caution">
    <text evidence="2">The sequence shown here is derived from an EMBL/GenBank/DDBJ whole genome shotgun (WGS) entry which is preliminary data.</text>
</comment>
<dbReference type="PANTHER" id="PTHR30595">
    <property type="entry name" value="GLPR-RELATED TRANSCRIPTIONAL REPRESSOR"/>
    <property type="match status" value="1"/>
</dbReference>
<name>A0A0G0BRF6_9BACT</name>
<dbReference type="EMBL" id="LBQC01000023">
    <property type="protein sequence ID" value="KKP71948.1"/>
    <property type="molecule type" value="Genomic_DNA"/>
</dbReference>
<dbReference type="InterPro" id="IPR007421">
    <property type="entry name" value="Schlafen_AlbA_2_dom"/>
</dbReference>
<dbReference type="Gene3D" id="3.30.565.60">
    <property type="match status" value="1"/>
</dbReference>
<dbReference type="Proteomes" id="UP000034457">
    <property type="component" value="Unassembled WGS sequence"/>
</dbReference>
<dbReference type="PANTHER" id="PTHR30595:SF6">
    <property type="entry name" value="SCHLAFEN ALBA-2 DOMAIN-CONTAINING PROTEIN"/>
    <property type="match status" value="1"/>
</dbReference>
<dbReference type="STRING" id="1618478.UR68_C0023G0003"/>
<dbReference type="Pfam" id="PF13749">
    <property type="entry name" value="HATPase_c_4"/>
    <property type="match status" value="1"/>
</dbReference>
<gene>
    <name evidence="2" type="ORF">UR68_C0023G0003</name>
</gene>
<proteinExistence type="predicted"/>
<feature type="domain" description="Schlafen AlbA-2" evidence="1">
    <location>
        <begin position="15"/>
        <end position="136"/>
    </location>
</feature>
<accession>A0A0G0BRF6</accession>
<evidence type="ECO:0000313" key="2">
    <source>
        <dbReference type="EMBL" id="KKP71948.1"/>
    </source>
</evidence>